<dbReference type="InterPro" id="IPR027417">
    <property type="entry name" value="P-loop_NTPase"/>
</dbReference>
<evidence type="ECO:0000259" key="2">
    <source>
        <dbReference type="SMART" id="SM00382"/>
    </source>
</evidence>
<dbReference type="Gene3D" id="3.40.50.300">
    <property type="entry name" value="P-loop containing nucleotide triphosphate hydrolases"/>
    <property type="match status" value="1"/>
</dbReference>
<protein>
    <submittedName>
        <fullName evidence="3">Type II/IV secretion system ATPase subunit</fullName>
    </submittedName>
</protein>
<dbReference type="InterPro" id="IPR001482">
    <property type="entry name" value="T2SS/T4SS_dom"/>
</dbReference>
<dbReference type="RefSeq" id="WP_369609933.1">
    <property type="nucleotide sequence ID" value="NZ_AP031322.1"/>
</dbReference>
<dbReference type="AlphaFoldDB" id="A0AAT9GU54"/>
<comment type="similarity">
    <text evidence="1">Belongs to the GSP E family.</text>
</comment>
<dbReference type="Gene3D" id="3.30.450.380">
    <property type="match status" value="1"/>
</dbReference>
<feature type="domain" description="AAA+ ATPase" evidence="2">
    <location>
        <begin position="219"/>
        <end position="384"/>
    </location>
</feature>
<dbReference type="KEGG" id="sjv:SJAV_23640"/>
<dbReference type="GO" id="GO:0016887">
    <property type="term" value="F:ATP hydrolysis activity"/>
    <property type="evidence" value="ECO:0007669"/>
    <property type="project" value="InterPro"/>
</dbReference>
<evidence type="ECO:0000256" key="1">
    <source>
        <dbReference type="ARBA" id="ARBA00006611"/>
    </source>
</evidence>
<sequence>MSETLTEYYVGPVKIKIIKDESGICKYIVEEPSLTKYEENIKNNILSDLLYINTKNLEDEVINRLKEKGFKDESIEKILYHIKKSMLYDIITPLMLDQQIEEIECKGYGYPITVVHRDFSECIRLYTNIIPQNDEEVVKVIEKLANKANKSINIAKPYVEFSLPDGDRVAATLNNEISLPGSTFDIRKFPSKPLSIINMVDNGMLNEIIASYLWFLIEYKPFIMILGPTGSGKTTLLTALLNLINPNYKILTIEDTPEINIVSDNWVRFISRSTLASDYDVTLNDLAKLALRYRPDYLVVGEVRGKEIEALIHASASGHGSLTTFHGSRPIDAVTRITDLLSTDLSKLFLQTIWSFVVVSRRKEGRKSVRSIISIYETNIDKGKIKFKKIIEWSFNKGQFIPNDVNSLIKKSYRLKWIGKTYGLSQDEIKEELSNRIEFLKKLRNDRVVDFYEVSNKIRKYYDEVIRNAKSLILS</sequence>
<dbReference type="InterPro" id="IPR050921">
    <property type="entry name" value="T4SS_GSP_E_ATPase"/>
</dbReference>
<dbReference type="InterPro" id="IPR003593">
    <property type="entry name" value="AAA+_ATPase"/>
</dbReference>
<name>A0AAT9GU54_9CREN</name>
<accession>A0AAT9GU54</accession>
<organism evidence="3">
    <name type="scientific">Sulfurisphaera javensis</name>
    <dbReference type="NCBI Taxonomy" id="2049879"/>
    <lineage>
        <taxon>Archaea</taxon>
        <taxon>Thermoproteota</taxon>
        <taxon>Thermoprotei</taxon>
        <taxon>Sulfolobales</taxon>
        <taxon>Sulfolobaceae</taxon>
        <taxon>Sulfurisphaera</taxon>
    </lineage>
</organism>
<dbReference type="EMBL" id="AP031322">
    <property type="protein sequence ID" value="BFH74420.1"/>
    <property type="molecule type" value="Genomic_DNA"/>
</dbReference>
<dbReference type="Pfam" id="PF00437">
    <property type="entry name" value="T2SSE"/>
    <property type="match status" value="1"/>
</dbReference>
<dbReference type="GeneID" id="92355321"/>
<dbReference type="SUPFAM" id="SSF52540">
    <property type="entry name" value="P-loop containing nucleoside triphosphate hydrolases"/>
    <property type="match status" value="1"/>
</dbReference>
<gene>
    <name evidence="3" type="ORF">SJAV_23640</name>
</gene>
<proteinExistence type="inferred from homology"/>
<reference evidence="3" key="1">
    <citation type="submission" date="2024-03" db="EMBL/GenBank/DDBJ databases">
        <title>Complete genome sequence of Sulfurisphaera javensis strain KD-1.</title>
        <authorList>
            <person name="Sakai H."/>
            <person name="Nur N."/>
            <person name="Suwanto A."/>
            <person name="Kurosawa N."/>
        </authorList>
    </citation>
    <scope>NUCLEOTIDE SEQUENCE</scope>
    <source>
        <strain evidence="3">KD-1</strain>
    </source>
</reference>
<dbReference type="SMART" id="SM00382">
    <property type="entry name" value="AAA"/>
    <property type="match status" value="1"/>
</dbReference>
<dbReference type="PANTHER" id="PTHR30486">
    <property type="entry name" value="TWITCHING MOTILITY PROTEIN PILT"/>
    <property type="match status" value="1"/>
</dbReference>
<dbReference type="PANTHER" id="PTHR30486:SF6">
    <property type="entry name" value="TYPE IV PILUS RETRACTATION ATPASE PILT"/>
    <property type="match status" value="1"/>
</dbReference>
<evidence type="ECO:0000313" key="3">
    <source>
        <dbReference type="EMBL" id="BFH74420.1"/>
    </source>
</evidence>